<evidence type="ECO:0000256" key="10">
    <source>
        <dbReference type="ARBA" id="ARBA00022832"/>
    </source>
</evidence>
<evidence type="ECO:0000256" key="1">
    <source>
        <dbReference type="ARBA" id="ARBA00004477"/>
    </source>
</evidence>
<keyword evidence="8 18" id="KW-0479">Metal-binding</keyword>
<evidence type="ECO:0000259" key="22">
    <source>
        <dbReference type="PROSITE" id="PS50255"/>
    </source>
</evidence>
<dbReference type="PROSITE" id="PS00191">
    <property type="entry name" value="CYTOCHROME_B5_1"/>
    <property type="match status" value="1"/>
</dbReference>
<comment type="cofactor">
    <cofactor evidence="18 19">
        <name>Zn(2+)</name>
        <dbReference type="ChEBI" id="CHEBI:29105"/>
    </cofactor>
    <text evidence="18 19">Binds 2 Zn(2+) ions per subunit that likely form a catalytic dimetal center.</text>
</comment>
<feature type="domain" description="Cytochrome b5 heme-binding" evidence="22">
    <location>
        <begin position="20"/>
        <end position="69"/>
    </location>
</feature>
<evidence type="ECO:0000256" key="21">
    <source>
        <dbReference type="SAM" id="Phobius"/>
    </source>
</evidence>
<feature type="transmembrane region" description="Helical" evidence="21">
    <location>
        <begin position="279"/>
        <end position="300"/>
    </location>
</feature>
<dbReference type="SMART" id="SM01117">
    <property type="entry name" value="Cyt-b5"/>
    <property type="match status" value="1"/>
</dbReference>
<dbReference type="GO" id="GO:0006633">
    <property type="term" value="P:fatty acid biosynthetic process"/>
    <property type="evidence" value="ECO:0007669"/>
    <property type="project" value="UniProtKB-KW"/>
</dbReference>
<feature type="binding site" evidence="19">
    <location>
        <position position="249"/>
    </location>
    <ligand>
        <name>Zn(2+)</name>
        <dbReference type="ChEBI" id="CHEBI:29105"/>
        <label>1</label>
    </ligand>
</feature>
<feature type="transmembrane region" description="Helical" evidence="21">
    <location>
        <begin position="194"/>
        <end position="217"/>
    </location>
</feature>
<feature type="binding site" evidence="19">
    <location>
        <position position="308"/>
    </location>
    <ligand>
        <name>Zn(2+)</name>
        <dbReference type="ChEBI" id="CHEBI:29105"/>
        <label>1</label>
    </ligand>
</feature>
<feature type="binding site" evidence="19">
    <location>
        <position position="326"/>
    </location>
    <ligand>
        <name>Zn(2+)</name>
        <dbReference type="ChEBI" id="CHEBI:29105"/>
        <label>2</label>
    </ligand>
</feature>
<feature type="binding site" description="axial binding residue" evidence="20">
    <location>
        <position position="52"/>
    </location>
    <ligand>
        <name>heme</name>
        <dbReference type="ChEBI" id="CHEBI:30413"/>
    </ligand>
    <ligandPart>
        <name>Fe</name>
        <dbReference type="ChEBI" id="CHEBI:18248"/>
    </ligandPart>
</feature>
<feature type="binding site" evidence="19">
    <location>
        <position position="246"/>
    </location>
    <ligand>
        <name>Zn(2+)</name>
        <dbReference type="ChEBI" id="CHEBI:29105"/>
        <label>1</label>
    </ligand>
</feature>
<dbReference type="GO" id="GO:0005506">
    <property type="term" value="F:iron ion binding"/>
    <property type="evidence" value="ECO:0007669"/>
    <property type="project" value="UniProtKB-UniRule"/>
</dbReference>
<dbReference type="InterPro" id="IPR018506">
    <property type="entry name" value="Cyt_B5_heme-BS"/>
</dbReference>
<evidence type="ECO:0000256" key="18">
    <source>
        <dbReference type="PIRNR" id="PIRNR005149"/>
    </source>
</evidence>
<protein>
    <recommendedName>
        <fullName evidence="18">Ceramide very long chain fatty acid hydroxylase</fullName>
        <ecNumber evidence="18">1.-.-.-</ecNumber>
    </recommendedName>
</protein>
<evidence type="ECO:0000256" key="19">
    <source>
        <dbReference type="PIRSR" id="PIRSR005149-1"/>
    </source>
</evidence>
<dbReference type="GO" id="GO:0080132">
    <property type="term" value="F:fatty acid 2-hydroxylase activity"/>
    <property type="evidence" value="ECO:0007669"/>
    <property type="project" value="InterPro"/>
</dbReference>
<dbReference type="SUPFAM" id="SSF55856">
    <property type="entry name" value="Cytochrome b5-like heme/steroid binding domain"/>
    <property type="match status" value="1"/>
</dbReference>
<dbReference type="Pfam" id="PF00173">
    <property type="entry name" value="Cyt-b5"/>
    <property type="match status" value="1"/>
</dbReference>
<dbReference type="PROSITE" id="PS50255">
    <property type="entry name" value="CYTOCHROME_B5_2"/>
    <property type="match status" value="1"/>
</dbReference>
<dbReference type="PANTHER" id="PTHR12863:SF1">
    <property type="entry name" value="FATTY ACID 2-HYDROXYLASE"/>
    <property type="match status" value="1"/>
</dbReference>
<dbReference type="OrthoDB" id="2204368at2759"/>
<evidence type="ECO:0000256" key="12">
    <source>
        <dbReference type="ARBA" id="ARBA00022989"/>
    </source>
</evidence>
<dbReference type="PIRSF" id="PIRSF005149">
    <property type="entry name" value="IPC-B_HD"/>
    <property type="match status" value="1"/>
</dbReference>
<comment type="caution">
    <text evidence="23">The sequence shown here is derived from an EMBL/GenBank/DDBJ whole genome shotgun (WGS) entry which is preliminary data.</text>
</comment>
<keyword evidence="7 21" id="KW-0812">Transmembrane</keyword>
<evidence type="ECO:0000256" key="3">
    <source>
        <dbReference type="ARBA" id="ARBA00005189"/>
    </source>
</evidence>
<dbReference type="InterPro" id="IPR036400">
    <property type="entry name" value="Cyt_B5-like_heme/steroid_sf"/>
</dbReference>
<dbReference type="EC" id="1.-.-.-" evidence="18"/>
<feature type="binding site" evidence="19">
    <location>
        <position position="327"/>
    </location>
    <ligand>
        <name>Zn(2+)</name>
        <dbReference type="ChEBI" id="CHEBI:29105"/>
        <label>1</label>
    </ligand>
</feature>
<dbReference type="PANTHER" id="PTHR12863">
    <property type="entry name" value="FATTY ACID HYDROXYLASE"/>
    <property type="match status" value="1"/>
</dbReference>
<dbReference type="EMBL" id="RSCD01000030">
    <property type="protein sequence ID" value="RSH81464.1"/>
    <property type="molecule type" value="Genomic_DNA"/>
</dbReference>
<reference evidence="23 24" key="1">
    <citation type="submission" date="2018-11" db="EMBL/GenBank/DDBJ databases">
        <title>Genome sequence of Saitozyma podzolica DSM 27192.</title>
        <authorList>
            <person name="Aliyu H."/>
            <person name="Gorte O."/>
            <person name="Ochsenreither K."/>
        </authorList>
    </citation>
    <scope>NUCLEOTIDE SEQUENCE [LARGE SCALE GENOMIC DNA]</scope>
    <source>
        <strain evidence="23 24">DSM 27192</strain>
    </source>
</reference>
<feature type="transmembrane region" description="Helical" evidence="21">
    <location>
        <begin position="152"/>
        <end position="174"/>
    </location>
</feature>
<evidence type="ECO:0000256" key="7">
    <source>
        <dbReference type="ARBA" id="ARBA00022692"/>
    </source>
</evidence>
<keyword evidence="11 19" id="KW-0862">Zinc</keyword>
<comment type="cofactor">
    <cofactor evidence="20">
        <name>Fe cation</name>
        <dbReference type="ChEBI" id="CHEBI:24875"/>
    </cofactor>
</comment>
<keyword evidence="24" id="KW-1185">Reference proteome</keyword>
<keyword evidence="13 18" id="KW-0560">Oxidoreductase</keyword>
<comment type="similarity">
    <text evidence="4 18">Belongs to the sterol desaturase family. SCS7 subfamily.</text>
</comment>
<keyword evidence="14 18" id="KW-0408">Iron</keyword>
<keyword evidence="6 20" id="KW-0349">Heme</keyword>
<evidence type="ECO:0000256" key="8">
    <source>
        <dbReference type="ARBA" id="ARBA00022723"/>
    </source>
</evidence>
<evidence type="ECO:0000313" key="23">
    <source>
        <dbReference type="EMBL" id="RSH81464.1"/>
    </source>
</evidence>
<evidence type="ECO:0000256" key="14">
    <source>
        <dbReference type="ARBA" id="ARBA00023004"/>
    </source>
</evidence>
<comment type="subcellular location">
    <subcellularLocation>
        <location evidence="1">Endoplasmic reticulum membrane</location>
        <topology evidence="1">Multi-pass membrane protein</topology>
    </subcellularLocation>
</comment>
<evidence type="ECO:0000256" key="13">
    <source>
        <dbReference type="ARBA" id="ARBA00023002"/>
    </source>
</evidence>
<dbReference type="AlphaFoldDB" id="A0A427XRK0"/>
<dbReference type="Pfam" id="PF04116">
    <property type="entry name" value="FA_hydroxylase"/>
    <property type="match status" value="1"/>
</dbReference>
<keyword evidence="17 18" id="KW-0275">Fatty acid biosynthesis</keyword>
<keyword evidence="9 18" id="KW-0256">Endoplasmic reticulum</keyword>
<evidence type="ECO:0000256" key="5">
    <source>
        <dbReference type="ARBA" id="ARBA00022516"/>
    </source>
</evidence>
<evidence type="ECO:0000256" key="4">
    <source>
        <dbReference type="ARBA" id="ARBA00005747"/>
    </source>
</evidence>
<feature type="binding site" description="axial binding residue" evidence="20">
    <location>
        <position position="25"/>
    </location>
    <ligand>
        <name>heme</name>
        <dbReference type="ChEBI" id="CHEBI:30413"/>
    </ligand>
    <ligandPart>
        <name>Fe</name>
        <dbReference type="ChEBI" id="CHEBI:18248"/>
    </ligandPart>
</feature>
<dbReference type="Proteomes" id="UP000279259">
    <property type="component" value="Unassembled WGS sequence"/>
</dbReference>
<evidence type="ECO:0000256" key="20">
    <source>
        <dbReference type="PIRSR" id="PIRSR005149-50"/>
    </source>
</evidence>
<accession>A0A427XRK0</accession>
<feature type="binding site" evidence="19">
    <location>
        <position position="227"/>
    </location>
    <ligand>
        <name>Zn(2+)</name>
        <dbReference type="ChEBI" id="CHEBI:29105"/>
        <label>1</label>
    </ligand>
</feature>
<gene>
    <name evidence="23" type="primary">SCS7</name>
    <name evidence="23" type="ORF">EHS25_006821</name>
</gene>
<name>A0A427XRK0_9TREE</name>
<dbReference type="InterPro" id="IPR001199">
    <property type="entry name" value="Cyt_B5-like_heme/steroid-bd"/>
</dbReference>
<keyword evidence="10 18" id="KW-0276">Fatty acid metabolism</keyword>
<feature type="binding site" evidence="19">
    <location>
        <position position="323"/>
    </location>
    <ligand>
        <name>Zn(2+)</name>
        <dbReference type="ChEBI" id="CHEBI:29105"/>
        <label>1</label>
    </ligand>
</feature>
<keyword evidence="15 18" id="KW-0443">Lipid metabolism</keyword>
<keyword evidence="12 21" id="KW-1133">Transmembrane helix</keyword>
<dbReference type="Gene3D" id="3.10.120.10">
    <property type="entry name" value="Cytochrome b5-like heme/steroid binding domain"/>
    <property type="match status" value="1"/>
</dbReference>
<evidence type="ECO:0000256" key="6">
    <source>
        <dbReference type="ARBA" id="ARBA00022617"/>
    </source>
</evidence>
<proteinExistence type="inferred from homology"/>
<sequence length="355" mass="41022">MSRQRIFALADVAKRLRSHPFLADHPGGDDVIVEYAGKDVGAIMGDANSHVHSRSAYEMMDEYKVGELGGDEKIVSEDWVAREDFHPDETDTLADFNRNKFLDLSKPLLVQVWNAPWTKEYYLSQVHNPRHLKESARLFGWDILEALTRTKWYVVPLIWGPIATFLFALSVLQFTDKSITASDLLSLPLPSLPVPNASALSKTLACFFLGNVIWTILEYTLHRFLFHIDYYLPDRNWALMLHFLLHGIHHYLPMDRLRLVMPPLLFFTLETPFTRLAHILFPARVANGIIAGAFAFYILYDCMHYALHHTRLPQYMAEMKRYHLAHHYKNFELGFGVTSKVWDYVFNTVLPVATK</sequence>
<keyword evidence="5 18" id="KW-0444">Lipid biosynthesis</keyword>
<evidence type="ECO:0000256" key="9">
    <source>
        <dbReference type="ARBA" id="ARBA00022824"/>
    </source>
</evidence>
<evidence type="ECO:0000256" key="2">
    <source>
        <dbReference type="ARBA" id="ARBA00004991"/>
    </source>
</evidence>
<evidence type="ECO:0000256" key="16">
    <source>
        <dbReference type="ARBA" id="ARBA00023136"/>
    </source>
</evidence>
<evidence type="ECO:0000256" key="15">
    <source>
        <dbReference type="ARBA" id="ARBA00023098"/>
    </source>
</evidence>
<feature type="binding site" evidence="19">
    <location>
        <position position="304"/>
    </location>
    <ligand>
        <name>Zn(2+)</name>
        <dbReference type="ChEBI" id="CHEBI:29105"/>
        <label>1</label>
    </ligand>
</feature>
<dbReference type="PRINTS" id="PR00363">
    <property type="entry name" value="CYTOCHROMEB5"/>
</dbReference>
<feature type="binding site" evidence="19">
    <location>
        <position position="222"/>
    </location>
    <ligand>
        <name>Zn(2+)</name>
        <dbReference type="ChEBI" id="CHEBI:29105"/>
        <label>1</label>
    </ligand>
</feature>
<keyword evidence="16 18" id="KW-0472">Membrane</keyword>
<comment type="pathway">
    <text evidence="2">Sphingolipid metabolism.</text>
</comment>
<evidence type="ECO:0000256" key="11">
    <source>
        <dbReference type="ARBA" id="ARBA00022833"/>
    </source>
</evidence>
<evidence type="ECO:0000313" key="24">
    <source>
        <dbReference type="Proteomes" id="UP000279259"/>
    </source>
</evidence>
<dbReference type="STRING" id="1890683.A0A427XRK0"/>
<dbReference type="GO" id="GO:0020037">
    <property type="term" value="F:heme binding"/>
    <property type="evidence" value="ECO:0007669"/>
    <property type="project" value="InterPro"/>
</dbReference>
<dbReference type="GO" id="GO:0005789">
    <property type="term" value="C:endoplasmic reticulum membrane"/>
    <property type="evidence" value="ECO:0007669"/>
    <property type="project" value="UniProtKB-SubCell"/>
</dbReference>
<evidence type="ECO:0000256" key="17">
    <source>
        <dbReference type="ARBA" id="ARBA00023160"/>
    </source>
</evidence>
<organism evidence="23 24">
    <name type="scientific">Saitozyma podzolica</name>
    <dbReference type="NCBI Taxonomy" id="1890683"/>
    <lineage>
        <taxon>Eukaryota</taxon>
        <taxon>Fungi</taxon>
        <taxon>Dikarya</taxon>
        <taxon>Basidiomycota</taxon>
        <taxon>Agaricomycotina</taxon>
        <taxon>Tremellomycetes</taxon>
        <taxon>Tremellales</taxon>
        <taxon>Trimorphomycetaceae</taxon>
        <taxon>Saitozyma</taxon>
    </lineage>
</organism>
<feature type="binding site" evidence="19">
    <location>
        <position position="250"/>
    </location>
    <ligand>
        <name>Zn(2+)</name>
        <dbReference type="ChEBI" id="CHEBI:29105"/>
        <label>1</label>
    </ligand>
</feature>
<dbReference type="InterPro" id="IPR014430">
    <property type="entry name" value="Scs7"/>
</dbReference>
<comment type="pathway">
    <text evidence="3">Lipid metabolism.</text>
</comment>
<dbReference type="InterPro" id="IPR006694">
    <property type="entry name" value="Fatty_acid_hydroxylase"/>
</dbReference>
<comment type="function">
    <text evidence="18">Ceramide hydroxylase involved in the hydroxylation of sphingolipid-associated very long chain fatty acids. Postulated to hydroxylate the very long chain fatty acid of dihydroceramides and phytoceramides at C-2.</text>
</comment>